<evidence type="ECO:0000256" key="1">
    <source>
        <dbReference type="ARBA" id="ARBA00023125"/>
    </source>
</evidence>
<keyword evidence="7" id="KW-1185">Reference proteome</keyword>
<evidence type="ECO:0000259" key="5">
    <source>
        <dbReference type="PROSITE" id="PS50887"/>
    </source>
</evidence>
<comment type="caution">
    <text evidence="6">The sequence shown here is derived from an EMBL/GenBank/DDBJ whole genome shotgun (WGS) entry which is preliminary data.</text>
</comment>
<feature type="domain" description="Response regulatory" evidence="3">
    <location>
        <begin position="3"/>
        <end position="114"/>
    </location>
</feature>
<dbReference type="Gene3D" id="6.10.250.690">
    <property type="match status" value="1"/>
</dbReference>
<dbReference type="InterPro" id="IPR039420">
    <property type="entry name" value="WalR-like"/>
</dbReference>
<name>A0A0P9DI63_9CHLR</name>
<accession>A0A0P9DI63</accession>
<dbReference type="GO" id="GO:0000976">
    <property type="term" value="F:transcription cis-regulatory region binding"/>
    <property type="evidence" value="ECO:0007669"/>
    <property type="project" value="TreeGrafter"/>
</dbReference>
<protein>
    <recommendedName>
        <fullName evidence="8">Guanylate cyclase</fullName>
    </recommendedName>
</protein>
<gene>
    <name evidence="6" type="ORF">SE17_31780</name>
</gene>
<dbReference type="PROSITE" id="PS50125">
    <property type="entry name" value="GUANYLATE_CYCLASE_2"/>
    <property type="match status" value="1"/>
</dbReference>
<dbReference type="GO" id="GO:0004016">
    <property type="term" value="F:adenylate cyclase activity"/>
    <property type="evidence" value="ECO:0007669"/>
    <property type="project" value="UniProtKB-ARBA"/>
</dbReference>
<sequence length="206" mass="22794">MPTILLADDDVTLMERLATLLGNEGYTVLRANQVQYAELMLREQSFDLILLNPDMGRGDGWVLMGAAVASTPVIVISGQGLEEDIVRGLDAGAADYLAKPFGTAELLARMRTRLRERERMHDVFGRFVSPTVARLVLSHPLDLRGETKELTILFTDLRDFTVMSEQEDPAVVIQGLNEYFQIVVDAAERHGGIVNKFGGDSTLVLF</sequence>
<evidence type="ECO:0000256" key="2">
    <source>
        <dbReference type="PROSITE-ProRule" id="PRU00169"/>
    </source>
</evidence>
<dbReference type="InterPro" id="IPR001789">
    <property type="entry name" value="Sig_transdc_resp-reg_receiver"/>
</dbReference>
<dbReference type="Pfam" id="PF00072">
    <property type="entry name" value="Response_reg"/>
    <property type="match status" value="1"/>
</dbReference>
<dbReference type="GO" id="GO:0000156">
    <property type="term" value="F:phosphorelay response regulator activity"/>
    <property type="evidence" value="ECO:0007669"/>
    <property type="project" value="TreeGrafter"/>
</dbReference>
<dbReference type="GO" id="GO:0005829">
    <property type="term" value="C:cytosol"/>
    <property type="evidence" value="ECO:0007669"/>
    <property type="project" value="TreeGrafter"/>
</dbReference>
<dbReference type="GO" id="GO:0006355">
    <property type="term" value="P:regulation of DNA-templated transcription"/>
    <property type="evidence" value="ECO:0007669"/>
    <property type="project" value="TreeGrafter"/>
</dbReference>
<feature type="domain" description="GGDEF" evidence="5">
    <location>
        <begin position="148"/>
        <end position="206"/>
    </location>
</feature>
<feature type="domain" description="Guanylate cyclase" evidence="4">
    <location>
        <begin position="151"/>
        <end position="206"/>
    </location>
</feature>
<organism evidence="6 7">
    <name type="scientific">Kouleothrix aurantiaca</name>
    <dbReference type="NCBI Taxonomy" id="186479"/>
    <lineage>
        <taxon>Bacteria</taxon>
        <taxon>Bacillati</taxon>
        <taxon>Chloroflexota</taxon>
        <taxon>Chloroflexia</taxon>
        <taxon>Chloroflexales</taxon>
        <taxon>Roseiflexineae</taxon>
        <taxon>Roseiflexaceae</taxon>
        <taxon>Kouleothrix</taxon>
    </lineage>
</organism>
<dbReference type="AlphaFoldDB" id="A0A0P9DI63"/>
<dbReference type="Gene3D" id="3.40.50.2300">
    <property type="match status" value="1"/>
</dbReference>
<reference evidence="6 7" key="1">
    <citation type="submission" date="2015-09" db="EMBL/GenBank/DDBJ databases">
        <title>Draft genome sequence of Kouleothrix aurantiaca JCM 19913.</title>
        <authorList>
            <person name="Hemp J."/>
        </authorList>
    </citation>
    <scope>NUCLEOTIDE SEQUENCE [LARGE SCALE GENOMIC DNA]</scope>
    <source>
        <strain evidence="6 7">COM-B</strain>
    </source>
</reference>
<dbReference type="Gene3D" id="3.30.70.1230">
    <property type="entry name" value="Nucleotide cyclase"/>
    <property type="match status" value="1"/>
</dbReference>
<feature type="non-terminal residue" evidence="6">
    <location>
        <position position="206"/>
    </location>
</feature>
<dbReference type="InterPro" id="IPR001054">
    <property type="entry name" value="A/G_cyclase"/>
</dbReference>
<dbReference type="PROSITE" id="PS50110">
    <property type="entry name" value="RESPONSE_REGULATORY"/>
    <property type="match status" value="1"/>
</dbReference>
<keyword evidence="1" id="KW-0238">DNA-binding</keyword>
<dbReference type="InterPro" id="IPR011006">
    <property type="entry name" value="CheY-like_superfamily"/>
</dbReference>
<evidence type="ECO:0000313" key="6">
    <source>
        <dbReference type="EMBL" id="KPV49584.1"/>
    </source>
</evidence>
<dbReference type="GO" id="GO:0032993">
    <property type="term" value="C:protein-DNA complex"/>
    <property type="evidence" value="ECO:0007669"/>
    <property type="project" value="TreeGrafter"/>
</dbReference>
<dbReference type="SUPFAM" id="SSF55073">
    <property type="entry name" value="Nucleotide cyclase"/>
    <property type="match status" value="1"/>
</dbReference>
<dbReference type="CDD" id="cd07302">
    <property type="entry name" value="CHD"/>
    <property type="match status" value="1"/>
</dbReference>
<comment type="caution">
    <text evidence="2">Lacks conserved residue(s) required for the propagation of feature annotation.</text>
</comment>
<evidence type="ECO:0008006" key="8">
    <source>
        <dbReference type="Google" id="ProtNLM"/>
    </source>
</evidence>
<evidence type="ECO:0000259" key="4">
    <source>
        <dbReference type="PROSITE" id="PS50125"/>
    </source>
</evidence>
<dbReference type="EMBL" id="LJCR01001874">
    <property type="protein sequence ID" value="KPV49584.1"/>
    <property type="molecule type" value="Genomic_DNA"/>
</dbReference>
<dbReference type="InterPro" id="IPR000160">
    <property type="entry name" value="GGDEF_dom"/>
</dbReference>
<proteinExistence type="predicted"/>
<dbReference type="PANTHER" id="PTHR48111:SF50">
    <property type="entry name" value="KDP OPERON TRANSCRIPTIONAL REGULATORY PROTEIN KDPE"/>
    <property type="match status" value="1"/>
</dbReference>
<dbReference type="SUPFAM" id="SSF52172">
    <property type="entry name" value="CheY-like"/>
    <property type="match status" value="1"/>
</dbReference>
<dbReference type="Proteomes" id="UP000050509">
    <property type="component" value="Unassembled WGS sequence"/>
</dbReference>
<dbReference type="PROSITE" id="PS50887">
    <property type="entry name" value="GGDEF"/>
    <property type="match status" value="1"/>
</dbReference>
<evidence type="ECO:0000313" key="7">
    <source>
        <dbReference type="Proteomes" id="UP000050509"/>
    </source>
</evidence>
<dbReference type="InterPro" id="IPR029787">
    <property type="entry name" value="Nucleotide_cyclase"/>
</dbReference>
<evidence type="ECO:0000259" key="3">
    <source>
        <dbReference type="PROSITE" id="PS50110"/>
    </source>
</evidence>
<dbReference type="PANTHER" id="PTHR48111">
    <property type="entry name" value="REGULATOR OF RPOS"/>
    <property type="match status" value="1"/>
</dbReference>
<dbReference type="GO" id="GO:0009190">
    <property type="term" value="P:cyclic nucleotide biosynthetic process"/>
    <property type="evidence" value="ECO:0007669"/>
    <property type="project" value="InterPro"/>
</dbReference>
<dbReference type="SMART" id="SM00448">
    <property type="entry name" value="REC"/>
    <property type="match status" value="1"/>
</dbReference>